<accession>A0A218ZET9</accession>
<reference evidence="3 4" key="1">
    <citation type="submission" date="2017-04" db="EMBL/GenBank/DDBJ databases">
        <title>Draft genome sequence of Marssonina coronaria NL1: causal agent of apple blotch.</title>
        <authorList>
            <person name="Cheng Q."/>
        </authorList>
    </citation>
    <scope>NUCLEOTIDE SEQUENCE [LARGE SCALE GENOMIC DNA]</scope>
    <source>
        <strain evidence="3 4">NL1</strain>
    </source>
</reference>
<feature type="compositionally biased region" description="Low complexity" evidence="1">
    <location>
        <begin position="114"/>
        <end position="125"/>
    </location>
</feature>
<evidence type="ECO:0000256" key="1">
    <source>
        <dbReference type="SAM" id="MobiDB-lite"/>
    </source>
</evidence>
<dbReference type="AlphaFoldDB" id="A0A218ZET9"/>
<organism evidence="3 4">
    <name type="scientific">Diplocarpon coronariae</name>
    <dbReference type="NCBI Taxonomy" id="2795749"/>
    <lineage>
        <taxon>Eukaryota</taxon>
        <taxon>Fungi</taxon>
        <taxon>Dikarya</taxon>
        <taxon>Ascomycota</taxon>
        <taxon>Pezizomycotina</taxon>
        <taxon>Leotiomycetes</taxon>
        <taxon>Helotiales</taxon>
        <taxon>Drepanopezizaceae</taxon>
        <taxon>Diplocarpon</taxon>
    </lineage>
</organism>
<name>A0A218ZET9_9HELO</name>
<dbReference type="EMBL" id="MZNU01000038">
    <property type="protein sequence ID" value="OWP06589.1"/>
    <property type="molecule type" value="Genomic_DNA"/>
</dbReference>
<feature type="chain" id="PRO_5012397534" evidence="2">
    <location>
        <begin position="22"/>
        <end position="141"/>
    </location>
</feature>
<dbReference type="Proteomes" id="UP000242519">
    <property type="component" value="Unassembled WGS sequence"/>
</dbReference>
<dbReference type="InParanoid" id="A0A218ZET9"/>
<evidence type="ECO:0000313" key="4">
    <source>
        <dbReference type="Proteomes" id="UP000242519"/>
    </source>
</evidence>
<proteinExistence type="predicted"/>
<comment type="caution">
    <text evidence="3">The sequence shown here is derived from an EMBL/GenBank/DDBJ whole genome shotgun (WGS) entry which is preliminary data.</text>
</comment>
<keyword evidence="4" id="KW-1185">Reference proteome</keyword>
<keyword evidence="2" id="KW-0732">Signal</keyword>
<sequence>MQFSASLTKVVVLAMASLSMAEDPPNACVYSQSKKDAACVPGAGDLFCTGTHFHTICEPGMFPAFDLGAIKKNDNRATGWQEVGTGSQDEDEDEDEDEDIPPALDPSHFSVWLAGRGSTGTDSASAAFAADMRASPKAHYS</sequence>
<evidence type="ECO:0000313" key="3">
    <source>
        <dbReference type="EMBL" id="OWP06589.1"/>
    </source>
</evidence>
<feature type="region of interest" description="Disordered" evidence="1">
    <location>
        <begin position="76"/>
        <end position="125"/>
    </location>
</feature>
<protein>
    <submittedName>
        <fullName evidence="3">Uncharacterized protein</fullName>
    </submittedName>
</protein>
<feature type="compositionally biased region" description="Acidic residues" evidence="1">
    <location>
        <begin position="88"/>
        <end position="100"/>
    </location>
</feature>
<evidence type="ECO:0000256" key="2">
    <source>
        <dbReference type="SAM" id="SignalP"/>
    </source>
</evidence>
<feature type="signal peptide" evidence="2">
    <location>
        <begin position="1"/>
        <end position="21"/>
    </location>
</feature>
<gene>
    <name evidence="3" type="ORF">B2J93_5068</name>
</gene>